<protein>
    <submittedName>
        <fullName evidence="1">Uncharacterized protein</fullName>
    </submittedName>
</protein>
<gene>
    <name evidence="1" type="ORF">MRB53_006832</name>
</gene>
<organism evidence="1 2">
    <name type="scientific">Persea americana</name>
    <name type="common">Avocado</name>
    <dbReference type="NCBI Taxonomy" id="3435"/>
    <lineage>
        <taxon>Eukaryota</taxon>
        <taxon>Viridiplantae</taxon>
        <taxon>Streptophyta</taxon>
        <taxon>Embryophyta</taxon>
        <taxon>Tracheophyta</taxon>
        <taxon>Spermatophyta</taxon>
        <taxon>Magnoliopsida</taxon>
        <taxon>Magnoliidae</taxon>
        <taxon>Laurales</taxon>
        <taxon>Lauraceae</taxon>
        <taxon>Persea</taxon>
    </lineage>
</organism>
<keyword evidence="2" id="KW-1185">Reference proteome</keyword>
<proteinExistence type="predicted"/>
<name>A0ACC2MH91_PERAE</name>
<dbReference type="EMBL" id="CM056810">
    <property type="protein sequence ID" value="KAJ8645084.1"/>
    <property type="molecule type" value="Genomic_DNA"/>
</dbReference>
<comment type="caution">
    <text evidence="1">The sequence shown here is derived from an EMBL/GenBank/DDBJ whole genome shotgun (WGS) entry which is preliminary data.</text>
</comment>
<accession>A0ACC2MH91</accession>
<reference evidence="1 2" key="1">
    <citation type="journal article" date="2022" name="Hortic Res">
        <title>A haplotype resolved chromosomal level avocado genome allows analysis of novel avocado genes.</title>
        <authorList>
            <person name="Nath O."/>
            <person name="Fletcher S.J."/>
            <person name="Hayward A."/>
            <person name="Shaw L.M."/>
            <person name="Masouleh A.K."/>
            <person name="Furtado A."/>
            <person name="Henry R.J."/>
            <person name="Mitter N."/>
        </authorList>
    </citation>
    <scope>NUCLEOTIDE SEQUENCE [LARGE SCALE GENOMIC DNA]</scope>
    <source>
        <strain evidence="2">cv. Hass</strain>
    </source>
</reference>
<evidence type="ECO:0000313" key="2">
    <source>
        <dbReference type="Proteomes" id="UP001234297"/>
    </source>
</evidence>
<sequence>MRVSGGVDTERACYRKAWTVVGEASREDDDSAESVAGLFNGWHPTRQREKKKSYSIPLPLERFSRSSASGDRRLPPLDDVDIPLLQLLSNEGKEARRKGFFSLKLIETPILLDVLIESPSYYTNGTGAQYVDKFMQNVSVQYLLIFFQCFHPVLTDFLPYNITRLKISSSTEDNHHPRSQHHRSFFPKNEVSYVLLIITIPCRSLFPLFDG</sequence>
<evidence type="ECO:0000313" key="1">
    <source>
        <dbReference type="EMBL" id="KAJ8645084.1"/>
    </source>
</evidence>
<dbReference type="Proteomes" id="UP001234297">
    <property type="component" value="Chromosome 2"/>
</dbReference>